<dbReference type="EMBL" id="JMOA01000121">
    <property type="protein sequence ID" value="KCX96962.1"/>
    <property type="molecule type" value="Genomic_DNA"/>
</dbReference>
<feature type="non-terminal residue" evidence="1">
    <location>
        <position position="86"/>
    </location>
</feature>
<comment type="caution">
    <text evidence="1">The sequence shown here is derived from an EMBL/GenBank/DDBJ whole genome shotgun (WGS) entry which is preliminary data.</text>
</comment>
<sequence>MKLLPESEGYAVVAGSIQQLSEELYKEYQLSGYSILLDDIVRAFLDEAKYYAGWAVLDCQTKATTSIELNETIVLSGDEYVIILPL</sequence>
<evidence type="ECO:0000313" key="2">
    <source>
        <dbReference type="Proteomes" id="UP000027309"/>
    </source>
</evidence>
<accession>A0A836LY53</accession>
<organism evidence="1 2">
    <name type="scientific">Acinetobacter baumannii 1499986</name>
    <dbReference type="NCBI Taxonomy" id="1310673"/>
    <lineage>
        <taxon>Bacteria</taxon>
        <taxon>Pseudomonadati</taxon>
        <taxon>Pseudomonadota</taxon>
        <taxon>Gammaproteobacteria</taxon>
        <taxon>Moraxellales</taxon>
        <taxon>Moraxellaceae</taxon>
        <taxon>Acinetobacter</taxon>
        <taxon>Acinetobacter calcoaceticus/baumannii complex</taxon>
    </lineage>
</organism>
<gene>
    <name evidence="1" type="ORF">J572_4018</name>
</gene>
<dbReference type="AlphaFoldDB" id="A0A836LY53"/>
<reference evidence="1 2" key="1">
    <citation type="submission" date="2014-04" db="EMBL/GenBank/DDBJ databases">
        <title>Comparative genomics and transcriptomics to identify genetic mechanisms underlying the emergence of carbapenem resistant Acinetobacter baumannii (CRAb).</title>
        <authorList>
            <person name="Harris A.D."/>
            <person name="Johnson K.J."/>
            <person name="George J."/>
            <person name="Nadendla S."/>
            <person name="Daugherty S.C."/>
            <person name="Parankush S."/>
            <person name="Sadzewicz L."/>
            <person name="Tallon L."/>
            <person name="Sengamalay N."/>
            <person name="Hazen T.H."/>
            <person name="Rasko D.A."/>
        </authorList>
    </citation>
    <scope>NUCLEOTIDE SEQUENCE [LARGE SCALE GENOMIC DNA]</scope>
    <source>
        <strain evidence="1 2">1499986</strain>
    </source>
</reference>
<evidence type="ECO:0000313" key="1">
    <source>
        <dbReference type="EMBL" id="KCX96962.1"/>
    </source>
</evidence>
<proteinExistence type="predicted"/>
<protein>
    <submittedName>
        <fullName evidence="1">Uncharacterized protein</fullName>
    </submittedName>
</protein>
<name>A0A836LY53_ACIBA</name>
<dbReference type="Proteomes" id="UP000027309">
    <property type="component" value="Unassembled WGS sequence"/>
</dbReference>